<keyword evidence="2" id="KW-1185">Reference proteome</keyword>
<dbReference type="AlphaFoldDB" id="A0AAV2ZIZ8"/>
<accession>A0AAV2ZIZ8</accession>
<evidence type="ECO:0008006" key="3">
    <source>
        <dbReference type="Google" id="ProtNLM"/>
    </source>
</evidence>
<name>A0AAV2ZIZ8_9STRA</name>
<comment type="caution">
    <text evidence="1">The sequence shown here is derived from an EMBL/GenBank/DDBJ whole genome shotgun (WGS) entry which is preliminary data.</text>
</comment>
<dbReference type="EMBL" id="DAKRPA010000001">
    <property type="protein sequence ID" value="DBA05415.1"/>
    <property type="molecule type" value="Genomic_DNA"/>
</dbReference>
<protein>
    <recommendedName>
        <fullName evidence="3">Transposase Tc1-like domain-containing protein</fullName>
    </recommendedName>
</protein>
<proteinExistence type="predicted"/>
<reference evidence="1" key="1">
    <citation type="submission" date="2022-11" db="EMBL/GenBank/DDBJ databases">
        <authorList>
            <person name="Morgan W.R."/>
            <person name="Tartar A."/>
        </authorList>
    </citation>
    <scope>NUCLEOTIDE SEQUENCE</scope>
    <source>
        <strain evidence="1">ARSEF 373</strain>
    </source>
</reference>
<sequence>MQLPNAALAHGSMALAAKTFGCHRNTAREIWRRHQDGTVVQRGGSKPRYDAATLKAAVASVDVLERQTVRAAAAMQDYIKPDGCLRRRTANVKPTFTDAQRQDRVRFALAHVQRPLGLRRRYFVDMYDTVSSKFILTEDEDIPHITCPNKRFITKLLSPGHATTTFVHGMPGIGS</sequence>
<evidence type="ECO:0000313" key="2">
    <source>
        <dbReference type="Proteomes" id="UP001146120"/>
    </source>
</evidence>
<dbReference type="Proteomes" id="UP001146120">
    <property type="component" value="Unassembled WGS sequence"/>
</dbReference>
<organism evidence="1 2">
    <name type="scientific">Lagenidium giganteum</name>
    <dbReference type="NCBI Taxonomy" id="4803"/>
    <lineage>
        <taxon>Eukaryota</taxon>
        <taxon>Sar</taxon>
        <taxon>Stramenopiles</taxon>
        <taxon>Oomycota</taxon>
        <taxon>Peronosporomycetes</taxon>
        <taxon>Pythiales</taxon>
        <taxon>Pythiaceae</taxon>
    </lineage>
</organism>
<evidence type="ECO:0000313" key="1">
    <source>
        <dbReference type="EMBL" id="DBA05415.1"/>
    </source>
</evidence>
<reference evidence="1" key="2">
    <citation type="journal article" date="2023" name="Microbiol Resour">
        <title>Decontamination and Annotation of the Draft Genome Sequence of the Oomycete Lagenidium giganteum ARSEF 373.</title>
        <authorList>
            <person name="Morgan W.R."/>
            <person name="Tartar A."/>
        </authorList>
    </citation>
    <scope>NUCLEOTIDE SEQUENCE</scope>
    <source>
        <strain evidence="1">ARSEF 373</strain>
    </source>
</reference>
<gene>
    <name evidence="1" type="ORF">N0F65_007577</name>
</gene>